<dbReference type="Proteomes" id="UP000077202">
    <property type="component" value="Unassembled WGS sequence"/>
</dbReference>
<evidence type="ECO:0000313" key="3">
    <source>
        <dbReference type="EMBL" id="OAE35479.1"/>
    </source>
</evidence>
<sequence>MVITTPHVVKSILDLKPYNRLFKATKSDVTITVQEKGVRDSWSKKFLDVECMQRRIAIGRTRTNALQIDDRKVSRLHAVIECSLDGVWSFTDVQSLNGSTVNGEALPPKTAHLLKDGDEICIGKIRWHLCHKLKIRLHYVADDLPKEEKPPPPRKLTWRRSLYCNGCMGYGPRHSCTMRVSVLRRLIVDANRKSNVYAVRPGKTLLQKAVMKRMSFWWPKKESEYATAEKLVVPRRYEPDSGGLVRRLPDFDDTAPPSPVHTPAREPEPTPVLLPSWTRDIGHQSIPPDLRYLKLFVVSICSFGNRVEAEASAVPVANENCRL</sequence>
<protein>
    <recommendedName>
        <fullName evidence="2">FHA domain-containing protein</fullName>
    </recommendedName>
</protein>
<dbReference type="AlphaFoldDB" id="A0A176WQU4"/>
<comment type="caution">
    <text evidence="3">The sequence shown here is derived from an EMBL/GenBank/DDBJ whole genome shotgun (WGS) entry which is preliminary data.</text>
</comment>
<proteinExistence type="predicted"/>
<reference evidence="3" key="1">
    <citation type="submission" date="2016-03" db="EMBL/GenBank/DDBJ databases">
        <title>Mechanisms controlling the formation of the plant cell surface in tip-growing cells are functionally conserved among land plants.</title>
        <authorList>
            <person name="Honkanen S."/>
            <person name="Jones V.A."/>
            <person name="Morieri G."/>
            <person name="Champion C."/>
            <person name="Hetherington A.J."/>
            <person name="Kelly S."/>
            <person name="Saint-Marcoux D."/>
            <person name="Proust H."/>
            <person name="Prescott H."/>
            <person name="Dolan L."/>
        </authorList>
    </citation>
    <scope>NUCLEOTIDE SEQUENCE [LARGE SCALE GENOMIC DNA]</scope>
    <source>
        <tissue evidence="3">Whole gametophyte</tissue>
    </source>
</reference>
<dbReference type="PROSITE" id="PS50006">
    <property type="entry name" value="FHA_DOMAIN"/>
    <property type="match status" value="1"/>
</dbReference>
<keyword evidence="4" id="KW-1185">Reference proteome</keyword>
<dbReference type="EMBL" id="LVLJ01000170">
    <property type="protein sequence ID" value="OAE35479.1"/>
    <property type="molecule type" value="Genomic_DNA"/>
</dbReference>
<dbReference type="InterPro" id="IPR008984">
    <property type="entry name" value="SMAD_FHA_dom_sf"/>
</dbReference>
<name>A0A176WQU4_MARPO</name>
<dbReference type="Pfam" id="PF00498">
    <property type="entry name" value="FHA"/>
    <property type="match status" value="1"/>
</dbReference>
<dbReference type="InterPro" id="IPR050923">
    <property type="entry name" value="Cell_Proc_Reg/RNA_Proc"/>
</dbReference>
<evidence type="ECO:0000259" key="2">
    <source>
        <dbReference type="PROSITE" id="PS50006"/>
    </source>
</evidence>
<dbReference type="CDD" id="cd00060">
    <property type="entry name" value="FHA"/>
    <property type="match status" value="1"/>
</dbReference>
<dbReference type="PANTHER" id="PTHR23308">
    <property type="entry name" value="NUCLEAR INHIBITOR OF PROTEIN PHOSPHATASE-1"/>
    <property type="match status" value="1"/>
</dbReference>
<feature type="region of interest" description="Disordered" evidence="1">
    <location>
        <begin position="248"/>
        <end position="271"/>
    </location>
</feature>
<dbReference type="SMART" id="SM00240">
    <property type="entry name" value="FHA"/>
    <property type="match status" value="1"/>
</dbReference>
<accession>A0A176WQU4</accession>
<gene>
    <name evidence="3" type="ORF">AXG93_2189s1130</name>
</gene>
<evidence type="ECO:0000313" key="4">
    <source>
        <dbReference type="Proteomes" id="UP000077202"/>
    </source>
</evidence>
<organism evidence="3 4">
    <name type="scientific">Marchantia polymorpha subsp. ruderalis</name>
    <dbReference type="NCBI Taxonomy" id="1480154"/>
    <lineage>
        <taxon>Eukaryota</taxon>
        <taxon>Viridiplantae</taxon>
        <taxon>Streptophyta</taxon>
        <taxon>Embryophyta</taxon>
        <taxon>Marchantiophyta</taxon>
        <taxon>Marchantiopsida</taxon>
        <taxon>Marchantiidae</taxon>
        <taxon>Marchantiales</taxon>
        <taxon>Marchantiaceae</taxon>
        <taxon>Marchantia</taxon>
    </lineage>
</organism>
<dbReference type="InterPro" id="IPR000253">
    <property type="entry name" value="FHA_dom"/>
</dbReference>
<evidence type="ECO:0000256" key="1">
    <source>
        <dbReference type="SAM" id="MobiDB-lite"/>
    </source>
</evidence>
<dbReference type="Gene3D" id="2.60.200.20">
    <property type="match status" value="1"/>
</dbReference>
<dbReference type="SUPFAM" id="SSF49879">
    <property type="entry name" value="SMAD/FHA domain"/>
    <property type="match status" value="1"/>
</dbReference>
<feature type="domain" description="FHA" evidence="2">
    <location>
        <begin position="56"/>
        <end position="106"/>
    </location>
</feature>